<sequence length="184" mass="22303">MKILGSFSYSHIHRIIPTLCRLKYGSERIITNNLLNSNYQLFWSKQKRTFTTDHARDDRIKYDHNVKLHTDGFIKTIISNSRELYHNLRDDFRAHWRFNTSLIIVIFSYVGTLIGRFILEYRRVNKELYLKEKQMDLQQKQMDLQQKQMDFDHEYKMIELGLKQKSHQQEIKQIKTEKESSSKK</sequence>
<feature type="transmembrane region" description="Helical" evidence="1">
    <location>
        <begin position="98"/>
        <end position="119"/>
    </location>
</feature>
<evidence type="ECO:0008006" key="4">
    <source>
        <dbReference type="Google" id="ProtNLM"/>
    </source>
</evidence>
<keyword evidence="1" id="KW-1133">Transmembrane helix</keyword>
<dbReference type="AlphaFoldDB" id="A0A820FFA8"/>
<name>A0A820FFA8_9BILA</name>
<keyword evidence="1" id="KW-0812">Transmembrane</keyword>
<gene>
    <name evidence="2" type="ORF">JBS370_LOCUS39044</name>
</gene>
<dbReference type="EMBL" id="CAJOBD010024567">
    <property type="protein sequence ID" value="CAF4260218.1"/>
    <property type="molecule type" value="Genomic_DNA"/>
</dbReference>
<accession>A0A820FFA8</accession>
<dbReference type="Proteomes" id="UP000663836">
    <property type="component" value="Unassembled WGS sequence"/>
</dbReference>
<organism evidence="2 3">
    <name type="scientific">Rotaria sordida</name>
    <dbReference type="NCBI Taxonomy" id="392033"/>
    <lineage>
        <taxon>Eukaryota</taxon>
        <taxon>Metazoa</taxon>
        <taxon>Spiralia</taxon>
        <taxon>Gnathifera</taxon>
        <taxon>Rotifera</taxon>
        <taxon>Eurotatoria</taxon>
        <taxon>Bdelloidea</taxon>
        <taxon>Philodinida</taxon>
        <taxon>Philodinidae</taxon>
        <taxon>Rotaria</taxon>
    </lineage>
</organism>
<evidence type="ECO:0000313" key="2">
    <source>
        <dbReference type="EMBL" id="CAF4260218.1"/>
    </source>
</evidence>
<evidence type="ECO:0000256" key="1">
    <source>
        <dbReference type="SAM" id="Phobius"/>
    </source>
</evidence>
<protein>
    <recommendedName>
        <fullName evidence="4">Transmembrane protein</fullName>
    </recommendedName>
</protein>
<proteinExistence type="predicted"/>
<reference evidence="2" key="1">
    <citation type="submission" date="2021-02" db="EMBL/GenBank/DDBJ databases">
        <authorList>
            <person name="Nowell W R."/>
        </authorList>
    </citation>
    <scope>NUCLEOTIDE SEQUENCE</scope>
</reference>
<evidence type="ECO:0000313" key="3">
    <source>
        <dbReference type="Proteomes" id="UP000663836"/>
    </source>
</evidence>
<comment type="caution">
    <text evidence="2">The sequence shown here is derived from an EMBL/GenBank/DDBJ whole genome shotgun (WGS) entry which is preliminary data.</text>
</comment>
<keyword evidence="1" id="KW-0472">Membrane</keyword>